<sequence length="122" mass="13034">MTETSSHSALEAPPFGITERARHRLAAVAAREGVDLGAAWLRVAVVAGGCSGLTYDLGWDTALNPDDEVVDLEGFRVALDLKSRLYVEGTTLDFTDGLEGKGFHFDNPQATRTCACGESFSL</sequence>
<evidence type="ECO:0000313" key="3">
    <source>
        <dbReference type="Proteomes" id="UP001267426"/>
    </source>
</evidence>
<dbReference type="Gene3D" id="2.60.300.12">
    <property type="entry name" value="HesB-like domain"/>
    <property type="match status" value="1"/>
</dbReference>
<evidence type="ECO:0000313" key="2">
    <source>
        <dbReference type="EMBL" id="MDT0631609.1"/>
    </source>
</evidence>
<dbReference type="PANTHER" id="PTHR43011:SF1">
    <property type="entry name" value="IRON-SULFUR CLUSTER ASSEMBLY 2 HOMOLOG, MITOCHONDRIAL"/>
    <property type="match status" value="1"/>
</dbReference>
<dbReference type="Pfam" id="PF01521">
    <property type="entry name" value="Fe-S_biosyn"/>
    <property type="match status" value="1"/>
</dbReference>
<comment type="caution">
    <text evidence="2">The sequence shown here is derived from an EMBL/GenBank/DDBJ whole genome shotgun (WGS) entry which is preliminary data.</text>
</comment>
<dbReference type="Proteomes" id="UP001267426">
    <property type="component" value="Unassembled WGS sequence"/>
</dbReference>
<proteinExistence type="predicted"/>
<dbReference type="InterPro" id="IPR000361">
    <property type="entry name" value="ATAP_core_dom"/>
</dbReference>
<dbReference type="InterPro" id="IPR016092">
    <property type="entry name" value="ATAP"/>
</dbReference>
<organism evidence="2 3">
    <name type="scientific">Rubrivirga litoralis</name>
    <dbReference type="NCBI Taxonomy" id="3075598"/>
    <lineage>
        <taxon>Bacteria</taxon>
        <taxon>Pseudomonadati</taxon>
        <taxon>Rhodothermota</taxon>
        <taxon>Rhodothermia</taxon>
        <taxon>Rhodothermales</taxon>
        <taxon>Rubricoccaceae</taxon>
        <taxon>Rubrivirga</taxon>
    </lineage>
</organism>
<dbReference type="PANTHER" id="PTHR43011">
    <property type="entry name" value="IRON-SULFUR CLUSTER ASSEMBLY 2 HOMOLOG, MITOCHONDRIAL"/>
    <property type="match status" value="1"/>
</dbReference>
<protein>
    <submittedName>
        <fullName evidence="2">Iron-sulfur cluster assembly accessory protein</fullName>
    </submittedName>
</protein>
<keyword evidence="3" id="KW-1185">Reference proteome</keyword>
<dbReference type="PROSITE" id="PS01152">
    <property type="entry name" value="HESB"/>
    <property type="match status" value="1"/>
</dbReference>
<accession>A0ABU3BQP1</accession>
<reference evidence="2 3" key="1">
    <citation type="submission" date="2023-09" db="EMBL/GenBank/DDBJ databases">
        <authorList>
            <person name="Rey-Velasco X."/>
        </authorList>
    </citation>
    <scope>NUCLEOTIDE SEQUENCE [LARGE SCALE GENOMIC DNA]</scope>
    <source>
        <strain evidence="2 3">F394</strain>
    </source>
</reference>
<dbReference type="SUPFAM" id="SSF89360">
    <property type="entry name" value="HesB-like domain"/>
    <property type="match status" value="1"/>
</dbReference>
<dbReference type="RefSeq" id="WP_311662951.1">
    <property type="nucleotide sequence ID" value="NZ_JAVRHT010000014.1"/>
</dbReference>
<dbReference type="EMBL" id="JAVRHT010000014">
    <property type="protein sequence ID" value="MDT0631609.1"/>
    <property type="molecule type" value="Genomic_DNA"/>
</dbReference>
<gene>
    <name evidence="2" type="ORF">RM540_07585</name>
</gene>
<evidence type="ECO:0000259" key="1">
    <source>
        <dbReference type="Pfam" id="PF01521"/>
    </source>
</evidence>
<dbReference type="NCBIfam" id="TIGR00049">
    <property type="entry name" value="iron-sulfur cluster assembly accessory protein"/>
    <property type="match status" value="1"/>
</dbReference>
<feature type="domain" description="Core" evidence="1">
    <location>
        <begin position="17"/>
        <end position="117"/>
    </location>
</feature>
<dbReference type="InterPro" id="IPR035903">
    <property type="entry name" value="HesB-like_dom_sf"/>
</dbReference>
<dbReference type="InterPro" id="IPR017870">
    <property type="entry name" value="FeS_cluster_insertion_CS"/>
</dbReference>
<name>A0ABU3BQP1_9BACT</name>